<sequence length="2020" mass="228470">MLQLFLSFLFFLLFKISFVITTTDYYNYSVIAEQQWENYYSSFINDLVYKSFRYNEKLNLPSYIIKNNQIQPCELYNTVIYNPSIYTIYSNIYQIKNENISQGTLAYNEDLNCYVFNSDLTCKVSLPISRCSDNDSPNVSDFNNYNNLIKKGHSFKNNLQFYYSAKQSFHYYIRSFLTQFSDIDQFNRIDNYWNNMVNKLDVLIKSIIELTQPSTPKNIGSILSSVDSSILSSQFKAKIVDQTSFTINTILDSLNSLLEIVNDLLLITPSASISSSLSYIDQSIISNIQNNLKILNDYQNLNLNIFFGSSQNFNQHISELFNSGQTLLEYYLEFTTTSNVIESIIQEVLVLNQVLLQQSSKQNLNSIIYNLDLQKFNFNKLKQQESNLSIVLKLIKSSTNINNNSNNNNNSFYCNYLIIESIIKSFNQIINPNNLLEIQQLVFKSSTFGDIGYCRDLFQRSSKLTMDLTVFNQLSAVRELGDLVNQDILSYDFGFPNTKLITSNLFSSIIKDTGAAQFQKDGLVLNVSYPSSTGKPTPQAPPGPFPIVPQNPNFQCQYPSCLWGNTGSQCQDTPSNYFYFLEGQCDFCIDLPVNSERAFLGGVRTPDGRIGISPNCPYICTLKGQYKLGDADDYNKECIDAPIGYYSPAYNNTLYKCTIPSTYRLPNRLGFGSNGFSDSCTITPLYQMVFINSNYDTERNVLPSSILDRGKTIEMWLSIQNLPSEDSVLGLTGIHGSFEISFIYKHTTKTITPAITDSSSQAIIFSDSSISIPVSNINTFFHFAVVIESNNILSFYINAKRMGKSIFSSSKINQSPGFQYIGAKQFHRMSFLIDEYHTFDQALSPSQLGYKVRSEMIASSCNAQINERLCNGSCVSCNLNFGLVLDITDCSCKCSDSANMEIVNGKCIQRCPPNSFRDSSLQCSCVDGEYKVLHANYVKISSIYQYDSQENYYSSNTDKKIGLKSVQIYNQKGEKIIPASCSSNSNDGNDCYGLFDDSASTYWCSAGFSGYGYVLFNLKTTEKISKISIEPLPNIFTMKTITISISKDSNTFETTTDIFVLPTQANPTTIDFNLVSDDLTLFQCGQCPTTSSFKESESSIQYRYPPTSVYPHNSIDTCGCFGRFSFDSFACMPPLPSPGFTLASGPYKTNTLVNIVYNIQVTTGYSLRYTIDSSDPLETSTLFPIEQGIMFDNIETVVLKVRSFKKGRLTSDVASAVYYIQGLINCTLSPIGGDAKIYDVSVTVKINCETSPSFSSISSSWIFFTTDNSEPNIFSDKYNPKYGVTLQSNPTIGMNYITFKVLSQLEKYFSFTGEFLYKIQPTIPPPTFTPPNQLNFVNYVPLKILVPSIKDSESTSISTETFYQNYIIFYDLIPQGETNPAPLTKTSGIKYNLDEYITVECGYPSEGCLLHLRAIGCINEACSVITQKFFKVSFNMTELTPAIIPKYQREFKSYLIKIQSNSNLMDLETFYNFKLLQSDATSDDSKLLNQCQKEMNIQFGEPVIKYNLPFNISSNLKGYFCVCSKNFKFYNNNLLSSLQVCKLLVYTNQMDPPIFLQHGEYIESKLQLNIYEDIRNYKHTGLFRVEVNNGNPTEESQLLNSNNIILNLSPSLSYQMFSISAIDCAKGFICSEPSNTSITLRATCPDPYVSTAPGIYYSNVTVYGYCDGGCTPVYEYLNSSLSKDEEATPLNRNSPVLSSSLFLTSPTNEETITILLMMCIDSLKANSKTLDFQYNVQKYYRPNKPTIIPGQSGILGSKNLIEMKCSSLDSRETCFILFTIRYADSISNVPLEIDAIPQNSNSNSMYYDYKYVKPFRPNIVGRYYIVAITVISNPYLKYDYAYSTEASIEISIFDTAPQIEMVPNISLFYPSASVLLTSNKLSTEDTILYYIANETDEYYHLNTSNNHPPLSKFIPFNESTTLLIKSTCIIYAFVEGKYYDLITSNSIQFFALVYDKQKEIIDTENQDNHSDNNLKYLSFLILLSAPISYLIYKSYNILMLYKYKKLLKLSKKTGLLLNKY</sequence>
<feature type="chain" id="PRO_5003265438" description="F5/8 type C domain-containing protein" evidence="2">
    <location>
        <begin position="22"/>
        <end position="2020"/>
    </location>
</feature>
<dbReference type="SUPFAM" id="SSF49785">
    <property type="entry name" value="Galactose-binding domain-like"/>
    <property type="match status" value="1"/>
</dbReference>
<dbReference type="EMBL" id="GL871237">
    <property type="protein sequence ID" value="EGC31689.1"/>
    <property type="molecule type" value="Genomic_DNA"/>
</dbReference>
<dbReference type="KEGG" id="dpp:DICPUDRAFT_39573"/>
<feature type="transmembrane region" description="Helical" evidence="1">
    <location>
        <begin position="1976"/>
        <end position="2001"/>
    </location>
</feature>
<keyword evidence="5" id="KW-1185">Reference proteome</keyword>
<keyword evidence="1" id="KW-0472">Membrane</keyword>
<evidence type="ECO:0000313" key="4">
    <source>
        <dbReference type="EMBL" id="EGC31689.1"/>
    </source>
</evidence>
<dbReference type="InterPro" id="IPR013320">
    <property type="entry name" value="ConA-like_dom_sf"/>
</dbReference>
<dbReference type="FunCoup" id="F0ZWJ8">
    <property type="interactions" value="743"/>
</dbReference>
<dbReference type="InParanoid" id="F0ZWJ8"/>
<keyword evidence="2" id="KW-0732">Signal</keyword>
<dbReference type="Pfam" id="PF13385">
    <property type="entry name" value="Laminin_G_3"/>
    <property type="match status" value="1"/>
</dbReference>
<dbReference type="PROSITE" id="PS50022">
    <property type="entry name" value="FA58C_3"/>
    <property type="match status" value="1"/>
</dbReference>
<feature type="signal peptide" evidence="2">
    <location>
        <begin position="1"/>
        <end position="21"/>
    </location>
</feature>
<dbReference type="SUPFAM" id="SSF49899">
    <property type="entry name" value="Concanavalin A-like lectins/glucanases"/>
    <property type="match status" value="1"/>
</dbReference>
<accession>F0ZWJ8</accession>
<organism evidence="4 5">
    <name type="scientific">Dictyostelium purpureum</name>
    <name type="common">Slime mold</name>
    <dbReference type="NCBI Taxonomy" id="5786"/>
    <lineage>
        <taxon>Eukaryota</taxon>
        <taxon>Amoebozoa</taxon>
        <taxon>Evosea</taxon>
        <taxon>Eumycetozoa</taxon>
        <taxon>Dictyostelia</taxon>
        <taxon>Dictyosteliales</taxon>
        <taxon>Dictyosteliaceae</taxon>
        <taxon>Dictyostelium</taxon>
    </lineage>
</organism>
<protein>
    <recommendedName>
        <fullName evidence="3">F5/8 type C domain-containing protein</fullName>
    </recommendedName>
</protein>
<dbReference type="Gene3D" id="2.60.120.260">
    <property type="entry name" value="Galactose-binding domain-like"/>
    <property type="match status" value="1"/>
</dbReference>
<name>F0ZWJ8_DICPU</name>
<dbReference type="GeneID" id="10505535"/>
<feature type="domain" description="F5/8 type C" evidence="3">
    <location>
        <begin position="956"/>
        <end position="1054"/>
    </location>
</feature>
<evidence type="ECO:0000256" key="1">
    <source>
        <dbReference type="SAM" id="Phobius"/>
    </source>
</evidence>
<keyword evidence="1" id="KW-1133">Transmembrane helix</keyword>
<keyword evidence="1" id="KW-0812">Transmembrane</keyword>
<dbReference type="eggNOG" id="ENOG502RDU1">
    <property type="taxonomic scope" value="Eukaryota"/>
</dbReference>
<dbReference type="OMA" id="EYYLEFT"/>
<reference evidence="5" key="1">
    <citation type="journal article" date="2011" name="Genome Biol.">
        <title>Comparative genomics of the social amoebae Dictyostelium discoideum and Dictyostelium purpureum.</title>
        <authorList>
            <consortium name="US DOE Joint Genome Institute (JGI-PGF)"/>
            <person name="Sucgang R."/>
            <person name="Kuo A."/>
            <person name="Tian X."/>
            <person name="Salerno W."/>
            <person name="Parikh A."/>
            <person name="Feasley C.L."/>
            <person name="Dalin E."/>
            <person name="Tu H."/>
            <person name="Huang E."/>
            <person name="Barry K."/>
            <person name="Lindquist E."/>
            <person name="Shapiro H."/>
            <person name="Bruce D."/>
            <person name="Schmutz J."/>
            <person name="Salamov A."/>
            <person name="Fey P."/>
            <person name="Gaudet P."/>
            <person name="Anjard C."/>
            <person name="Babu M.M."/>
            <person name="Basu S."/>
            <person name="Bushmanova Y."/>
            <person name="van der Wel H."/>
            <person name="Katoh-Kurasawa M."/>
            <person name="Dinh C."/>
            <person name="Coutinho P.M."/>
            <person name="Saito T."/>
            <person name="Elias M."/>
            <person name="Schaap P."/>
            <person name="Kay R.R."/>
            <person name="Henrissat B."/>
            <person name="Eichinger L."/>
            <person name="Rivero F."/>
            <person name="Putnam N.H."/>
            <person name="West C.M."/>
            <person name="Loomis W.F."/>
            <person name="Chisholm R.L."/>
            <person name="Shaulsky G."/>
            <person name="Strassmann J.E."/>
            <person name="Queller D.C."/>
            <person name="Kuspa A."/>
            <person name="Grigoriev I.V."/>
        </authorList>
    </citation>
    <scope>NUCLEOTIDE SEQUENCE [LARGE SCALE GENOMIC DNA]</scope>
    <source>
        <strain evidence="5">QSDP1</strain>
    </source>
</reference>
<proteinExistence type="predicted"/>
<evidence type="ECO:0000259" key="3">
    <source>
        <dbReference type="PROSITE" id="PS50022"/>
    </source>
</evidence>
<dbReference type="InterPro" id="IPR000421">
    <property type="entry name" value="FA58C"/>
</dbReference>
<dbReference type="Gene3D" id="2.60.120.200">
    <property type="match status" value="1"/>
</dbReference>
<dbReference type="OrthoDB" id="19570at2759"/>
<gene>
    <name evidence="4" type="ORF">DICPUDRAFT_39573</name>
</gene>
<dbReference type="STRING" id="5786.F0ZWJ8"/>
<evidence type="ECO:0000256" key="2">
    <source>
        <dbReference type="SAM" id="SignalP"/>
    </source>
</evidence>
<dbReference type="InterPro" id="IPR008979">
    <property type="entry name" value="Galactose-bd-like_sf"/>
</dbReference>
<dbReference type="VEuPathDB" id="AmoebaDB:DICPUDRAFT_39573"/>
<dbReference type="Proteomes" id="UP000001064">
    <property type="component" value="Unassembled WGS sequence"/>
</dbReference>
<dbReference type="RefSeq" id="XP_003291787.1">
    <property type="nucleotide sequence ID" value="XM_003291739.1"/>
</dbReference>
<evidence type="ECO:0000313" key="5">
    <source>
        <dbReference type="Proteomes" id="UP000001064"/>
    </source>
</evidence>